<gene>
    <name evidence="1" type="ORF">SMN809_LOCUS24960</name>
</gene>
<reference evidence="1" key="1">
    <citation type="submission" date="2021-02" db="EMBL/GenBank/DDBJ databases">
        <authorList>
            <person name="Nowell W R."/>
        </authorList>
    </citation>
    <scope>NUCLEOTIDE SEQUENCE</scope>
</reference>
<evidence type="ECO:0000313" key="1">
    <source>
        <dbReference type="EMBL" id="CAF4274047.1"/>
    </source>
</evidence>
<dbReference type="EMBL" id="CAJOBI010031305">
    <property type="protein sequence ID" value="CAF4274047.1"/>
    <property type="molecule type" value="Genomic_DNA"/>
</dbReference>
<name>A0A8S2T8W0_9BILA</name>
<organism evidence="1 2">
    <name type="scientific">Rotaria magnacalcarata</name>
    <dbReference type="NCBI Taxonomy" id="392030"/>
    <lineage>
        <taxon>Eukaryota</taxon>
        <taxon>Metazoa</taxon>
        <taxon>Spiralia</taxon>
        <taxon>Gnathifera</taxon>
        <taxon>Rotifera</taxon>
        <taxon>Eurotatoria</taxon>
        <taxon>Bdelloidea</taxon>
        <taxon>Philodinida</taxon>
        <taxon>Philodinidae</taxon>
        <taxon>Rotaria</taxon>
    </lineage>
</organism>
<comment type="caution">
    <text evidence="1">The sequence shown here is derived from an EMBL/GenBank/DDBJ whole genome shotgun (WGS) entry which is preliminary data.</text>
</comment>
<proteinExistence type="predicted"/>
<protein>
    <submittedName>
        <fullName evidence="1">Uncharacterized protein</fullName>
    </submittedName>
</protein>
<dbReference type="Proteomes" id="UP000676336">
    <property type="component" value="Unassembled WGS sequence"/>
</dbReference>
<feature type="non-terminal residue" evidence="1">
    <location>
        <position position="1"/>
    </location>
</feature>
<accession>A0A8S2T8W0</accession>
<sequence length="74" mass="8318">MDNKHNNIPTLNGYNNNTTMNIDSRFDCLLESYVNSTLCGGDPIVLRELLEKPAPDTNEFGSFLEYILFKGAAF</sequence>
<dbReference type="AlphaFoldDB" id="A0A8S2T8W0"/>
<evidence type="ECO:0000313" key="2">
    <source>
        <dbReference type="Proteomes" id="UP000676336"/>
    </source>
</evidence>